<feature type="transmembrane region" description="Helical" evidence="8">
    <location>
        <begin position="127"/>
        <end position="144"/>
    </location>
</feature>
<feature type="transmembrane region" description="Helical" evidence="8">
    <location>
        <begin position="33"/>
        <end position="51"/>
    </location>
</feature>
<feature type="transmembrane region" description="Helical" evidence="8">
    <location>
        <begin position="209"/>
        <end position="230"/>
    </location>
</feature>
<keyword evidence="6 8" id="KW-1133">Transmembrane helix</keyword>
<dbReference type="NCBIfam" id="TIGR00688">
    <property type="entry name" value="rarD"/>
    <property type="match status" value="1"/>
</dbReference>
<evidence type="ECO:0000256" key="2">
    <source>
        <dbReference type="ARBA" id="ARBA00007362"/>
    </source>
</evidence>
<dbReference type="SUPFAM" id="SSF103481">
    <property type="entry name" value="Multidrug resistance efflux transporter EmrE"/>
    <property type="match status" value="2"/>
</dbReference>
<keyword evidence="7 8" id="KW-0472">Membrane</keyword>
<evidence type="ECO:0000313" key="9">
    <source>
        <dbReference type="EMBL" id="MEA5668772.1"/>
    </source>
</evidence>
<dbReference type="Proteomes" id="UP001301653">
    <property type="component" value="Unassembled WGS sequence"/>
</dbReference>
<evidence type="ECO:0000313" key="10">
    <source>
        <dbReference type="Proteomes" id="UP001301653"/>
    </source>
</evidence>
<keyword evidence="4" id="KW-1003">Cell membrane</keyword>
<comment type="subcellular location">
    <subcellularLocation>
        <location evidence="1">Cell membrane</location>
        <topology evidence="1">Multi-pass membrane protein</topology>
    </subcellularLocation>
</comment>
<comment type="caution">
    <text evidence="9">The sequence shown here is derived from an EMBL/GenBank/DDBJ whole genome shotgun (WGS) entry which is preliminary data.</text>
</comment>
<keyword evidence="5 8" id="KW-0812">Transmembrane</keyword>
<dbReference type="EMBL" id="JAYFUH010000249">
    <property type="protein sequence ID" value="MEA5668772.1"/>
    <property type="molecule type" value="Genomic_DNA"/>
</dbReference>
<sequence>MSKGVLVSLVASLLFGVMYYGSPHLTPLQGQDIFGWRVLFAVPLVALMLRVSGERTLIPGTLQRLRTDRRLWLAMPACAAMVGVQLWLFLWAPLHGRALQVSMGYFLLPLVMVLVGRVVYGERLSPLQRLAVASAAFGVGWALLRNHGLSWEMLLVALGYPAYFLVRRHLDIAHLGGFWVELVLLLPVAGWAAIGDGQALLQMLAQRPALYALIPLLGVVSAVALMCYVLAAKMLSFSLFGLLTYVEPVLLMLAALLLGESVGQGQWPTYIAIWIAVALLALEGGMKLRRRRLNGGCSGP</sequence>
<evidence type="ECO:0000256" key="6">
    <source>
        <dbReference type="ARBA" id="ARBA00022989"/>
    </source>
</evidence>
<keyword evidence="3" id="KW-0813">Transport</keyword>
<evidence type="ECO:0000256" key="8">
    <source>
        <dbReference type="SAM" id="Phobius"/>
    </source>
</evidence>
<dbReference type="RefSeq" id="WP_323439280.1">
    <property type="nucleotide sequence ID" value="NZ_JAYFUH010000249.1"/>
</dbReference>
<feature type="transmembrane region" description="Helical" evidence="8">
    <location>
        <begin position="150"/>
        <end position="166"/>
    </location>
</feature>
<evidence type="ECO:0000256" key="1">
    <source>
        <dbReference type="ARBA" id="ARBA00004651"/>
    </source>
</evidence>
<keyword evidence="10" id="KW-1185">Reference proteome</keyword>
<dbReference type="InterPro" id="IPR004626">
    <property type="entry name" value="RarD"/>
</dbReference>
<accession>A0ABU5V6E1</accession>
<feature type="transmembrane region" description="Helical" evidence="8">
    <location>
        <begin position="178"/>
        <end position="194"/>
    </location>
</feature>
<evidence type="ECO:0000256" key="4">
    <source>
        <dbReference type="ARBA" id="ARBA00022475"/>
    </source>
</evidence>
<evidence type="ECO:0000256" key="7">
    <source>
        <dbReference type="ARBA" id="ARBA00023136"/>
    </source>
</evidence>
<feature type="transmembrane region" description="Helical" evidence="8">
    <location>
        <begin position="98"/>
        <end position="120"/>
    </location>
</feature>
<protein>
    <submittedName>
        <fullName evidence="9">EamA family transporter RarD</fullName>
    </submittedName>
</protein>
<feature type="transmembrane region" description="Helical" evidence="8">
    <location>
        <begin position="265"/>
        <end position="282"/>
    </location>
</feature>
<dbReference type="InterPro" id="IPR037185">
    <property type="entry name" value="EmrE-like"/>
</dbReference>
<organism evidence="9 10">
    <name type="scientific">Stenotrophomonas capsici</name>
    <dbReference type="NCBI Taxonomy" id="3110230"/>
    <lineage>
        <taxon>Bacteria</taxon>
        <taxon>Pseudomonadati</taxon>
        <taxon>Pseudomonadota</taxon>
        <taxon>Gammaproteobacteria</taxon>
        <taxon>Lysobacterales</taxon>
        <taxon>Lysobacteraceae</taxon>
        <taxon>Stenotrophomonas</taxon>
    </lineage>
</organism>
<comment type="similarity">
    <text evidence="2">Belongs to the EamA transporter family.</text>
</comment>
<proteinExistence type="inferred from homology"/>
<reference evidence="9 10" key="1">
    <citation type="submission" date="2023-12" db="EMBL/GenBank/DDBJ databases">
        <title>Stenotrophomonas guangdongensis sp. nov., isolated from wilted pepper plants (Capsicum annuum).</title>
        <authorList>
            <person name="Qiu M."/>
            <person name="Li Y."/>
            <person name="Liu Q."/>
            <person name="Zhang X."/>
            <person name="Huang Y."/>
            <person name="Guo R."/>
            <person name="Hu M."/>
            <person name="Zhou J."/>
            <person name="Zhou X."/>
        </authorList>
    </citation>
    <scope>NUCLEOTIDE SEQUENCE [LARGE SCALE GENOMIC DNA]</scope>
    <source>
        <strain evidence="9 10">MH1</strain>
    </source>
</reference>
<evidence type="ECO:0000256" key="3">
    <source>
        <dbReference type="ARBA" id="ARBA00022448"/>
    </source>
</evidence>
<feature type="transmembrane region" description="Helical" evidence="8">
    <location>
        <begin position="237"/>
        <end position="259"/>
    </location>
</feature>
<evidence type="ECO:0000256" key="5">
    <source>
        <dbReference type="ARBA" id="ARBA00022692"/>
    </source>
</evidence>
<name>A0ABU5V6E1_9GAMM</name>
<feature type="transmembrane region" description="Helical" evidence="8">
    <location>
        <begin position="71"/>
        <end position="92"/>
    </location>
</feature>
<gene>
    <name evidence="9" type="primary">rarD</name>
    <name evidence="9" type="ORF">VA603_14590</name>
</gene>